<organism evidence="1 2">
    <name type="scientific">Rhizophagus irregularis</name>
    <dbReference type="NCBI Taxonomy" id="588596"/>
    <lineage>
        <taxon>Eukaryota</taxon>
        <taxon>Fungi</taxon>
        <taxon>Fungi incertae sedis</taxon>
        <taxon>Mucoromycota</taxon>
        <taxon>Glomeromycotina</taxon>
        <taxon>Glomeromycetes</taxon>
        <taxon>Glomerales</taxon>
        <taxon>Glomeraceae</taxon>
        <taxon>Rhizophagus</taxon>
    </lineage>
</organism>
<dbReference type="SUPFAM" id="SSF56112">
    <property type="entry name" value="Protein kinase-like (PK-like)"/>
    <property type="match status" value="1"/>
</dbReference>
<dbReference type="OrthoDB" id="10305024at2759"/>
<dbReference type="VEuPathDB" id="FungiDB:RhiirFUN_012152"/>
<dbReference type="AlphaFoldDB" id="A0A2I1DYM6"/>
<proteinExistence type="predicted"/>
<reference evidence="1 2" key="1">
    <citation type="submission" date="2017-10" db="EMBL/GenBank/DDBJ databases">
        <title>Extensive intraspecific genome diversity in a model arbuscular mycorrhizal fungus.</title>
        <authorList>
            <person name="Chen E.C.H."/>
            <person name="Morin E."/>
            <person name="Baudet D."/>
            <person name="Noel J."/>
            <person name="Ndikumana S."/>
            <person name="Charron P."/>
            <person name="St-Onge C."/>
            <person name="Giorgi J."/>
            <person name="Grigoriev I.V."/>
            <person name="Roux C."/>
            <person name="Martin F.M."/>
            <person name="Corradi N."/>
        </authorList>
    </citation>
    <scope>NUCLEOTIDE SEQUENCE [LARGE SCALE GENOMIC DNA]</scope>
    <source>
        <strain evidence="1 2">A1</strain>
    </source>
</reference>
<reference evidence="1 2" key="2">
    <citation type="submission" date="2017-10" db="EMBL/GenBank/DDBJ databases">
        <title>Genome analyses suggest a sexual origin of heterokaryosis in a supposedly ancient asexual fungus.</title>
        <authorList>
            <person name="Corradi N."/>
            <person name="Sedzielewska K."/>
            <person name="Noel J."/>
            <person name="Charron P."/>
            <person name="Farinelli L."/>
            <person name="Marton T."/>
            <person name="Kruger M."/>
            <person name="Pelin A."/>
            <person name="Brachmann A."/>
            <person name="Corradi N."/>
        </authorList>
    </citation>
    <scope>NUCLEOTIDE SEQUENCE [LARGE SCALE GENOMIC DNA]</scope>
    <source>
        <strain evidence="1 2">A1</strain>
    </source>
</reference>
<sequence>MNLGYYKFTNNKLGLKINFHNYGDFENIEIIGRGVLKAGWVNRDMCIAIKGIKLFPMLMKKFYKRSDHHKNIIRFYEISKGNYYLKGLNYSLTMKIDNTSSKIDPTLGKYLMILKFVKQLAEMSHGINEIKGVIPYIDPQAFKNNEYKRDKKSDVYSGVLFWEISSERPPFEKVNK</sequence>
<dbReference type="VEuPathDB" id="FungiDB:RhiirA1_529219"/>
<accession>A0A2I1DYM6</accession>
<dbReference type="InterPro" id="IPR011009">
    <property type="entry name" value="Kinase-like_dom_sf"/>
</dbReference>
<gene>
    <name evidence="1" type="ORF">RhiirA1_529219</name>
</gene>
<dbReference type="Proteomes" id="UP000232688">
    <property type="component" value="Unassembled WGS sequence"/>
</dbReference>
<dbReference type="Gene3D" id="1.10.510.10">
    <property type="entry name" value="Transferase(Phosphotransferase) domain 1"/>
    <property type="match status" value="1"/>
</dbReference>
<comment type="caution">
    <text evidence="1">The sequence shown here is derived from an EMBL/GenBank/DDBJ whole genome shotgun (WGS) entry which is preliminary data.</text>
</comment>
<evidence type="ECO:0000313" key="1">
    <source>
        <dbReference type="EMBL" id="PKC74893.1"/>
    </source>
</evidence>
<dbReference type="EMBL" id="LLXH01000038">
    <property type="protein sequence ID" value="PKC74893.1"/>
    <property type="molecule type" value="Genomic_DNA"/>
</dbReference>
<protein>
    <submittedName>
        <fullName evidence="1">Uncharacterized protein</fullName>
    </submittedName>
</protein>
<evidence type="ECO:0000313" key="2">
    <source>
        <dbReference type="Proteomes" id="UP000232688"/>
    </source>
</evidence>
<name>A0A2I1DYM6_9GLOM</name>